<organism evidence="1 2">
    <name type="scientific">Pseudoxanthomonas spadix (strain BD-a59)</name>
    <dbReference type="NCBI Taxonomy" id="1045855"/>
    <lineage>
        <taxon>Bacteria</taxon>
        <taxon>Pseudomonadati</taxon>
        <taxon>Pseudomonadota</taxon>
        <taxon>Gammaproteobacteria</taxon>
        <taxon>Lysobacterales</taxon>
        <taxon>Lysobacteraceae</taxon>
        <taxon>Pseudoxanthomonas</taxon>
    </lineage>
</organism>
<keyword evidence="2" id="KW-1185">Reference proteome</keyword>
<evidence type="ECO:0000313" key="2">
    <source>
        <dbReference type="Proteomes" id="UP000005870"/>
    </source>
</evidence>
<dbReference type="AlphaFoldDB" id="G7UVG1"/>
<evidence type="ECO:0000313" key="1">
    <source>
        <dbReference type="EMBL" id="AER57622.1"/>
    </source>
</evidence>
<protein>
    <submittedName>
        <fullName evidence="1">Uncharacterized protein</fullName>
    </submittedName>
</protein>
<dbReference type="Proteomes" id="UP000005870">
    <property type="component" value="Chromosome"/>
</dbReference>
<accession>G7UVG1</accession>
<dbReference type="KEGG" id="psd:DSC_14890"/>
<name>G7UVG1_PSEUP</name>
<reference evidence="1 2" key="1">
    <citation type="journal article" date="2012" name="J. Bacteriol.">
        <title>Complete Genome Sequence of the BTEX-Degrading Bacterium Pseudoxanthomonas spadix BD-a59.</title>
        <authorList>
            <person name="Lee S.H."/>
            <person name="Jin H.M."/>
            <person name="Lee H.J."/>
            <person name="Kim J.M."/>
            <person name="Jeon C.O."/>
        </authorList>
    </citation>
    <scope>NUCLEOTIDE SEQUENCE [LARGE SCALE GENOMIC DNA]</scope>
    <source>
        <strain evidence="1 2">BD-a59</strain>
    </source>
</reference>
<proteinExistence type="predicted"/>
<dbReference type="HOGENOM" id="CLU_2261460_0_0_6"/>
<gene>
    <name evidence="1" type="ordered locus">DSC_14890</name>
</gene>
<dbReference type="EMBL" id="CP003093">
    <property type="protein sequence ID" value="AER57622.1"/>
    <property type="molecule type" value="Genomic_DNA"/>
</dbReference>
<sequence>MNPSPSFSIASRSVGSAFTRCNLLLFDVSLPRHQYFAFQMASALVPGGISGHRSRAMPGANDDAGDGPAGQAHRVAVMGGSMYSLPGMTLIDALPGDPDAVAV</sequence>